<evidence type="ECO:0000313" key="5">
    <source>
        <dbReference type="Proteomes" id="UP000076871"/>
    </source>
</evidence>
<protein>
    <submittedName>
        <fullName evidence="4">Uncharacterized protein</fullName>
    </submittedName>
</protein>
<sequence length="343" mass="37973">MGQCCWSRRLVLSRFMRFCRSTALTLSVPSARVLLPSRQRACDSRRIHAPISTRSHIMTTGFTQCLPVDLPPSKRRRTLVSSIAGTALSAALIGTAMGLTAYRIWKDWGKQPRLELPSPPPPPPYEQGEWMPPKLDPIPANVVQVAPSSSSSAATRSRKLRYVAGSRRTTRHHKSLSRTSHVSVASSSSISAYRASIPSDFTFTTPTEPEMDAEVDDQVLWMNDRLASLIAEGQRALGKEVVVMSETQEDEEDDGAGGWVEEDTGQSTSSSYARSARTSWSSGLPPYSSPSPRQLAFDFARSPRVESDAFAGAGYREDESSWQTPELREAMARARDMYKRERT</sequence>
<feature type="compositionally biased region" description="Low complexity" evidence="1">
    <location>
        <begin position="267"/>
        <end position="292"/>
    </location>
</feature>
<evidence type="ECO:0000256" key="2">
    <source>
        <dbReference type="SAM" id="Phobius"/>
    </source>
</evidence>
<keyword evidence="2" id="KW-1133">Transmembrane helix</keyword>
<feature type="transmembrane region" description="Helical" evidence="2">
    <location>
        <begin position="83"/>
        <end position="105"/>
    </location>
</feature>
<keyword evidence="2" id="KW-0812">Transmembrane</keyword>
<accession>A0A165EQW4</accession>
<dbReference type="Proteomes" id="UP000076871">
    <property type="component" value="Unassembled WGS sequence"/>
</dbReference>
<feature type="compositionally biased region" description="Acidic residues" evidence="1">
    <location>
        <begin position="247"/>
        <end position="264"/>
    </location>
</feature>
<reference evidence="4 5" key="1">
    <citation type="journal article" date="2016" name="Mol. Biol. Evol.">
        <title>Comparative Genomics of Early-Diverging Mushroom-Forming Fungi Provides Insights into the Origins of Lignocellulose Decay Capabilities.</title>
        <authorList>
            <person name="Nagy L.G."/>
            <person name="Riley R."/>
            <person name="Tritt A."/>
            <person name="Adam C."/>
            <person name="Daum C."/>
            <person name="Floudas D."/>
            <person name="Sun H."/>
            <person name="Yadav J.S."/>
            <person name="Pangilinan J."/>
            <person name="Larsson K.H."/>
            <person name="Matsuura K."/>
            <person name="Barry K."/>
            <person name="Labutti K."/>
            <person name="Kuo R."/>
            <person name="Ohm R.A."/>
            <person name="Bhattacharya S.S."/>
            <person name="Shirouzu T."/>
            <person name="Yoshinaga Y."/>
            <person name="Martin F.M."/>
            <person name="Grigoriev I.V."/>
            <person name="Hibbett D.S."/>
        </authorList>
    </citation>
    <scope>NUCLEOTIDE SEQUENCE [LARGE SCALE GENOMIC DNA]</scope>
    <source>
        <strain evidence="4 5">93-53</strain>
    </source>
</reference>
<feature type="chain" id="PRO_5007857323" evidence="3">
    <location>
        <begin position="22"/>
        <end position="343"/>
    </location>
</feature>
<feature type="signal peptide" evidence="3">
    <location>
        <begin position="1"/>
        <end position="21"/>
    </location>
</feature>
<evidence type="ECO:0000256" key="1">
    <source>
        <dbReference type="SAM" id="MobiDB-lite"/>
    </source>
</evidence>
<dbReference type="AlphaFoldDB" id="A0A165EQW4"/>
<keyword evidence="2" id="KW-0472">Membrane</keyword>
<dbReference type="EMBL" id="KV427619">
    <property type="protein sequence ID" value="KZT07571.1"/>
    <property type="molecule type" value="Genomic_DNA"/>
</dbReference>
<feature type="region of interest" description="Disordered" evidence="1">
    <location>
        <begin position="246"/>
        <end position="300"/>
    </location>
</feature>
<proteinExistence type="predicted"/>
<dbReference type="InParanoid" id="A0A165EQW4"/>
<dbReference type="STRING" id="1314785.A0A165EQW4"/>
<dbReference type="RefSeq" id="XP_040765311.1">
    <property type="nucleotide sequence ID" value="XM_040901228.1"/>
</dbReference>
<evidence type="ECO:0000256" key="3">
    <source>
        <dbReference type="SAM" id="SignalP"/>
    </source>
</evidence>
<evidence type="ECO:0000313" key="4">
    <source>
        <dbReference type="EMBL" id="KZT07571.1"/>
    </source>
</evidence>
<dbReference type="OrthoDB" id="2507743at2759"/>
<gene>
    <name evidence="4" type="ORF">LAESUDRAFT_116199</name>
</gene>
<keyword evidence="5" id="KW-1185">Reference proteome</keyword>
<dbReference type="GeneID" id="63818260"/>
<organism evidence="4 5">
    <name type="scientific">Laetiporus sulphureus 93-53</name>
    <dbReference type="NCBI Taxonomy" id="1314785"/>
    <lineage>
        <taxon>Eukaryota</taxon>
        <taxon>Fungi</taxon>
        <taxon>Dikarya</taxon>
        <taxon>Basidiomycota</taxon>
        <taxon>Agaricomycotina</taxon>
        <taxon>Agaricomycetes</taxon>
        <taxon>Polyporales</taxon>
        <taxon>Laetiporus</taxon>
    </lineage>
</organism>
<name>A0A165EQW4_9APHY</name>
<keyword evidence="3" id="KW-0732">Signal</keyword>